<dbReference type="PROSITE" id="PS50943">
    <property type="entry name" value="HTH_CROC1"/>
    <property type="match status" value="1"/>
</dbReference>
<dbReference type="SMART" id="SM00530">
    <property type="entry name" value="HTH_XRE"/>
    <property type="match status" value="1"/>
</dbReference>
<sequence length="116" mass="13265">MKLAAELRNKGFGREAKLSDLSFLKSCRSAPHPGAFLDSRFLQPLSISQAHLARALGISRRRVNELVVGKRSITPSTAIKLARFFNTDPEFWLTLQMHWDLYQELEKEKRQSLPAQ</sequence>
<dbReference type="InterPro" id="IPR010982">
    <property type="entry name" value="Lambda_DNA-bd_dom_sf"/>
</dbReference>
<evidence type="ECO:0000259" key="2">
    <source>
        <dbReference type="PROSITE" id="PS50943"/>
    </source>
</evidence>
<dbReference type="AlphaFoldDB" id="A0A227KP02"/>
<protein>
    <submittedName>
        <fullName evidence="3">Addiction module antidote protein, HigA family</fullName>
    </submittedName>
</protein>
<reference evidence="4" key="1">
    <citation type="submission" date="2017-05" db="EMBL/GenBank/DDBJ databases">
        <title>Improved OligoMM genomes.</title>
        <authorList>
            <person name="Garzetti D."/>
        </authorList>
    </citation>
    <scope>NUCLEOTIDE SEQUENCE [LARGE SCALE GENOMIC DNA]</scope>
    <source>
        <strain evidence="4">YL45</strain>
    </source>
</reference>
<evidence type="ECO:0000313" key="4">
    <source>
        <dbReference type="Proteomes" id="UP000214610"/>
    </source>
</evidence>
<organism evidence="3 4">
    <name type="scientific">Turicimonas muris</name>
    <dbReference type="NCBI Taxonomy" id="1796652"/>
    <lineage>
        <taxon>Bacteria</taxon>
        <taxon>Pseudomonadati</taxon>
        <taxon>Pseudomonadota</taxon>
        <taxon>Betaproteobacteria</taxon>
        <taxon>Burkholderiales</taxon>
        <taxon>Sutterellaceae</taxon>
        <taxon>Turicimonas</taxon>
    </lineage>
</organism>
<name>A0A227KP02_9BURK</name>
<dbReference type="CDD" id="cd00093">
    <property type="entry name" value="HTH_XRE"/>
    <property type="match status" value="1"/>
</dbReference>
<evidence type="ECO:0000256" key="1">
    <source>
        <dbReference type="ARBA" id="ARBA00023125"/>
    </source>
</evidence>
<comment type="caution">
    <text evidence="3">The sequence shown here is derived from an EMBL/GenBank/DDBJ whole genome shotgun (WGS) entry which is preliminary data.</text>
</comment>
<dbReference type="SUPFAM" id="SSF47413">
    <property type="entry name" value="lambda repressor-like DNA-binding domains"/>
    <property type="match status" value="1"/>
</dbReference>
<dbReference type="InterPro" id="IPR001387">
    <property type="entry name" value="Cro/C1-type_HTH"/>
</dbReference>
<feature type="domain" description="HTH cro/C1-type" evidence="2">
    <location>
        <begin position="47"/>
        <end position="92"/>
    </location>
</feature>
<dbReference type="GO" id="GO:0003677">
    <property type="term" value="F:DNA binding"/>
    <property type="evidence" value="ECO:0007669"/>
    <property type="project" value="UniProtKB-KW"/>
</dbReference>
<keyword evidence="1" id="KW-0238">DNA-binding</keyword>
<dbReference type="PANTHER" id="PTHR36924">
    <property type="entry name" value="ANTITOXIN HIGA-1"/>
    <property type="match status" value="1"/>
</dbReference>
<dbReference type="Proteomes" id="UP000214610">
    <property type="component" value="Unassembled WGS sequence"/>
</dbReference>
<keyword evidence="4" id="KW-1185">Reference proteome</keyword>
<dbReference type="EMBL" id="NHMP01000003">
    <property type="protein sequence ID" value="OXE49805.1"/>
    <property type="molecule type" value="Genomic_DNA"/>
</dbReference>
<dbReference type="PANTHER" id="PTHR36924:SF1">
    <property type="entry name" value="ANTITOXIN HIGA-1"/>
    <property type="match status" value="1"/>
</dbReference>
<gene>
    <name evidence="3" type="ORF">ADH67_06670</name>
</gene>
<dbReference type="Gene3D" id="1.10.260.40">
    <property type="entry name" value="lambda repressor-like DNA-binding domains"/>
    <property type="match status" value="1"/>
</dbReference>
<evidence type="ECO:0000313" key="3">
    <source>
        <dbReference type="EMBL" id="OXE49805.1"/>
    </source>
</evidence>
<dbReference type="Pfam" id="PF01381">
    <property type="entry name" value="HTH_3"/>
    <property type="match status" value="1"/>
</dbReference>
<dbReference type="InterPro" id="IPR013430">
    <property type="entry name" value="Toxin_antidote_HigA"/>
</dbReference>
<proteinExistence type="predicted"/>
<accession>A0A227KP02</accession>
<dbReference type="NCBIfam" id="TIGR02607">
    <property type="entry name" value="antidote_HigA"/>
    <property type="match status" value="1"/>
</dbReference>